<evidence type="ECO:0000313" key="8">
    <source>
        <dbReference type="EMBL" id="KAF2788359.1"/>
    </source>
</evidence>
<dbReference type="AlphaFoldDB" id="A0A6A6WW99"/>
<feature type="domain" description="Plastocyanin-like" evidence="5">
    <location>
        <begin position="351"/>
        <end position="505"/>
    </location>
</feature>
<dbReference type="OrthoDB" id="2121828at2759"/>
<reference evidence="8" key="1">
    <citation type="journal article" date="2020" name="Stud. Mycol.">
        <title>101 Dothideomycetes genomes: a test case for predicting lifestyles and emergence of pathogens.</title>
        <authorList>
            <person name="Haridas S."/>
            <person name="Albert R."/>
            <person name="Binder M."/>
            <person name="Bloem J."/>
            <person name="Labutti K."/>
            <person name="Salamov A."/>
            <person name="Andreopoulos B."/>
            <person name="Baker S."/>
            <person name="Barry K."/>
            <person name="Bills G."/>
            <person name="Bluhm B."/>
            <person name="Cannon C."/>
            <person name="Castanera R."/>
            <person name="Culley D."/>
            <person name="Daum C."/>
            <person name="Ezra D."/>
            <person name="Gonzalez J."/>
            <person name="Henrissat B."/>
            <person name="Kuo A."/>
            <person name="Liang C."/>
            <person name="Lipzen A."/>
            <person name="Lutzoni F."/>
            <person name="Magnuson J."/>
            <person name="Mondo S."/>
            <person name="Nolan M."/>
            <person name="Ohm R."/>
            <person name="Pangilinan J."/>
            <person name="Park H.-J."/>
            <person name="Ramirez L."/>
            <person name="Alfaro M."/>
            <person name="Sun H."/>
            <person name="Tritt A."/>
            <person name="Yoshinaga Y."/>
            <person name="Zwiers L.-H."/>
            <person name="Turgeon B."/>
            <person name="Goodwin S."/>
            <person name="Spatafora J."/>
            <person name="Crous P."/>
            <person name="Grigoriev I."/>
        </authorList>
    </citation>
    <scope>NUCLEOTIDE SEQUENCE</scope>
    <source>
        <strain evidence="8">CBS 109.77</strain>
    </source>
</reference>
<sequence>MVAYAPYVAGTASLSSLYHASSPLPTAYNACQVATVTVYQYAEAVATIEALPTTYPTVNAHGHGGPYYNPYNDLPLPYNFPGQPTDGEVYAPEKPSPPFVYGGPAKEYYDAPAWIPNGYNKLVPSLPKGKQNGKSYWGDIDCPHLPVTGLPGGPSHSSAYPSSVAYPPYPSVSGSPSYSMISTNSSESTIYSTGVTASTSYSSTSTPTPACPTMPDTGVTRTYDLHVSYQTIAPDGVTRNGLTINGQFPGPLVEANWGDWIVFKVTNDLTDEGTALHAHGLLQTNTSWYDGVPAVAQCPITPNGGTLEMLFRADRYGTSWYHSNAQYSGGAHGPLVIYGPQHAKYDIDLGPILLEDWFHADYYTLVNNTMNGRFPPSNNNLINGKMQYPCANTTLPCESNAGISKFKFQSGKKHLLRLINAGAEGVEKFSIDGHTLTVVAQDFVPVEPYTTNVVTLGIAQRTDVIVEAIGAPGDAYWMRSQLGTQRCTLNDGISPNAVAAVYYENADTDSVPATTSDVTADQLASCKNDDLTLGIPLCKIPLEEPTTTQDITFDFRSNGTNFIWFVDNQTYRGDYNQPILLQANKGDLDYKPEWNVFNFGTNKTVRIHLINNGLVGGHPMHLHGHDFHVLAEGFGEWDGTVTNPDNTVRRDVHMLQNAQNTTSGVVPSFMVLQFNQDNPGVWPLHCHLAWHVSGGLFLNVLERPGDIQDQIIDDDVFDGCKTWNTYTDTNIPNQIDSGLRRF</sequence>
<dbReference type="CDD" id="cd13854">
    <property type="entry name" value="CuRO_1_MaLCC_like"/>
    <property type="match status" value="1"/>
</dbReference>
<comment type="similarity">
    <text evidence="1">Belongs to the multicopper oxidase family.</text>
</comment>
<evidence type="ECO:0000256" key="4">
    <source>
        <dbReference type="ARBA" id="ARBA00023008"/>
    </source>
</evidence>
<keyword evidence="9" id="KW-1185">Reference proteome</keyword>
<dbReference type="PROSITE" id="PS00080">
    <property type="entry name" value="MULTICOPPER_OXIDASE2"/>
    <property type="match status" value="1"/>
</dbReference>
<keyword evidence="4" id="KW-0186">Copper</keyword>
<dbReference type="InterPro" id="IPR008972">
    <property type="entry name" value="Cupredoxin"/>
</dbReference>
<dbReference type="EMBL" id="MU002223">
    <property type="protein sequence ID" value="KAF2788359.1"/>
    <property type="molecule type" value="Genomic_DNA"/>
</dbReference>
<dbReference type="PANTHER" id="PTHR11709">
    <property type="entry name" value="MULTI-COPPER OXIDASE"/>
    <property type="match status" value="1"/>
</dbReference>
<dbReference type="Proteomes" id="UP000799757">
    <property type="component" value="Unassembled WGS sequence"/>
</dbReference>
<protein>
    <submittedName>
        <fullName evidence="8">Multicopper oxidase</fullName>
    </submittedName>
</protein>
<dbReference type="SUPFAM" id="SSF49503">
    <property type="entry name" value="Cupredoxins"/>
    <property type="match status" value="3"/>
</dbReference>
<dbReference type="PANTHER" id="PTHR11709:SF145">
    <property type="entry name" value="LCC1"/>
    <property type="match status" value="1"/>
</dbReference>
<keyword evidence="3" id="KW-0560">Oxidoreductase</keyword>
<dbReference type="Pfam" id="PF07732">
    <property type="entry name" value="Cu-oxidase_3"/>
    <property type="match status" value="1"/>
</dbReference>
<accession>A0A6A6WW99</accession>
<name>A0A6A6WW99_9PLEO</name>
<dbReference type="Gene3D" id="2.60.40.420">
    <property type="entry name" value="Cupredoxins - blue copper proteins"/>
    <property type="match status" value="3"/>
</dbReference>
<keyword evidence="2" id="KW-0479">Metal-binding</keyword>
<evidence type="ECO:0000313" key="9">
    <source>
        <dbReference type="Proteomes" id="UP000799757"/>
    </source>
</evidence>
<dbReference type="CDD" id="cd13901">
    <property type="entry name" value="CuRO_3_MaLCC_like"/>
    <property type="match status" value="1"/>
</dbReference>
<dbReference type="PROSITE" id="PS00079">
    <property type="entry name" value="MULTICOPPER_OXIDASE1"/>
    <property type="match status" value="1"/>
</dbReference>
<evidence type="ECO:0000256" key="1">
    <source>
        <dbReference type="ARBA" id="ARBA00010609"/>
    </source>
</evidence>
<dbReference type="InterPro" id="IPR045087">
    <property type="entry name" value="Cu-oxidase_fam"/>
</dbReference>
<gene>
    <name evidence="8" type="ORF">K505DRAFT_255728</name>
</gene>
<dbReference type="InterPro" id="IPR002355">
    <property type="entry name" value="Cu_oxidase_Cu_BS"/>
</dbReference>
<evidence type="ECO:0000259" key="6">
    <source>
        <dbReference type="Pfam" id="PF07731"/>
    </source>
</evidence>
<dbReference type="GO" id="GO:0016491">
    <property type="term" value="F:oxidoreductase activity"/>
    <property type="evidence" value="ECO:0007669"/>
    <property type="project" value="UniProtKB-KW"/>
</dbReference>
<dbReference type="Pfam" id="PF00394">
    <property type="entry name" value="Cu-oxidase"/>
    <property type="match status" value="1"/>
</dbReference>
<evidence type="ECO:0000259" key="5">
    <source>
        <dbReference type="Pfam" id="PF00394"/>
    </source>
</evidence>
<feature type="domain" description="Plastocyanin-like" evidence="7">
    <location>
        <begin position="227"/>
        <end position="341"/>
    </location>
</feature>
<evidence type="ECO:0000259" key="7">
    <source>
        <dbReference type="Pfam" id="PF07732"/>
    </source>
</evidence>
<dbReference type="InterPro" id="IPR011706">
    <property type="entry name" value="Cu-oxidase_C"/>
</dbReference>
<evidence type="ECO:0000256" key="2">
    <source>
        <dbReference type="ARBA" id="ARBA00022723"/>
    </source>
</evidence>
<organism evidence="8 9">
    <name type="scientific">Melanomma pulvis-pyrius CBS 109.77</name>
    <dbReference type="NCBI Taxonomy" id="1314802"/>
    <lineage>
        <taxon>Eukaryota</taxon>
        <taxon>Fungi</taxon>
        <taxon>Dikarya</taxon>
        <taxon>Ascomycota</taxon>
        <taxon>Pezizomycotina</taxon>
        <taxon>Dothideomycetes</taxon>
        <taxon>Pleosporomycetidae</taxon>
        <taxon>Pleosporales</taxon>
        <taxon>Melanommataceae</taxon>
        <taxon>Melanomma</taxon>
    </lineage>
</organism>
<proteinExistence type="inferred from homology"/>
<dbReference type="InterPro" id="IPR001117">
    <property type="entry name" value="Cu-oxidase_2nd"/>
</dbReference>
<feature type="domain" description="Plastocyanin-like" evidence="6">
    <location>
        <begin position="585"/>
        <end position="705"/>
    </location>
</feature>
<dbReference type="InterPro" id="IPR033138">
    <property type="entry name" value="Cu_oxidase_CS"/>
</dbReference>
<evidence type="ECO:0000256" key="3">
    <source>
        <dbReference type="ARBA" id="ARBA00023002"/>
    </source>
</evidence>
<dbReference type="CDD" id="cd13880">
    <property type="entry name" value="CuRO_2_MaLCC_like"/>
    <property type="match status" value="1"/>
</dbReference>
<dbReference type="GO" id="GO:0005507">
    <property type="term" value="F:copper ion binding"/>
    <property type="evidence" value="ECO:0007669"/>
    <property type="project" value="InterPro"/>
</dbReference>
<dbReference type="InterPro" id="IPR011707">
    <property type="entry name" value="Cu-oxidase-like_N"/>
</dbReference>
<dbReference type="Pfam" id="PF07731">
    <property type="entry name" value="Cu-oxidase_2"/>
    <property type="match status" value="1"/>
</dbReference>